<comment type="caution">
    <text evidence="7">The sequence shown here is derived from an EMBL/GenBank/DDBJ whole genome shotgun (WGS) entry which is preliminary data.</text>
</comment>
<feature type="compositionally biased region" description="Polar residues" evidence="5">
    <location>
        <begin position="138"/>
        <end position="148"/>
    </location>
</feature>
<evidence type="ECO:0000256" key="4">
    <source>
        <dbReference type="PROSITE-ProRule" id="PRU00452"/>
    </source>
</evidence>
<feature type="region of interest" description="Disordered" evidence="5">
    <location>
        <begin position="1"/>
        <end position="321"/>
    </location>
</feature>
<keyword evidence="1" id="KW-0479">Metal-binding</keyword>
<feature type="compositionally biased region" description="Polar residues" evidence="5">
    <location>
        <begin position="767"/>
        <end position="779"/>
    </location>
</feature>
<evidence type="ECO:0000256" key="3">
    <source>
        <dbReference type="ARBA" id="ARBA00022833"/>
    </source>
</evidence>
<dbReference type="GO" id="GO:0000785">
    <property type="term" value="C:chromatin"/>
    <property type="evidence" value="ECO:0007669"/>
    <property type="project" value="TreeGrafter"/>
</dbReference>
<feature type="region of interest" description="Disordered" evidence="5">
    <location>
        <begin position="850"/>
        <end position="873"/>
    </location>
</feature>
<feature type="domain" description="SP-RING-type" evidence="6">
    <location>
        <begin position="1134"/>
        <end position="1240"/>
    </location>
</feature>
<dbReference type="GO" id="GO:0008270">
    <property type="term" value="F:zinc ion binding"/>
    <property type="evidence" value="ECO:0007669"/>
    <property type="project" value="UniProtKB-KW"/>
</dbReference>
<feature type="compositionally biased region" description="Pro residues" evidence="5">
    <location>
        <begin position="47"/>
        <end position="56"/>
    </location>
</feature>
<reference evidence="7" key="1">
    <citation type="submission" date="2022-07" db="EMBL/GenBank/DDBJ databases">
        <title>Draft genome sequence of Zalerion maritima ATCC 34329, a (micro)plastics degrading marine fungus.</title>
        <authorList>
            <person name="Paco A."/>
            <person name="Goncalves M.F.M."/>
            <person name="Rocha-Santos T.A.P."/>
            <person name="Alves A."/>
        </authorList>
    </citation>
    <scope>NUCLEOTIDE SEQUENCE</scope>
    <source>
        <strain evidence="7">ATCC 34329</strain>
    </source>
</reference>
<evidence type="ECO:0000259" key="6">
    <source>
        <dbReference type="PROSITE" id="PS51044"/>
    </source>
</evidence>
<name>A0AAD5WQZ9_9PEZI</name>
<dbReference type="GO" id="GO:0016925">
    <property type="term" value="P:protein sumoylation"/>
    <property type="evidence" value="ECO:0007669"/>
    <property type="project" value="TreeGrafter"/>
</dbReference>
<dbReference type="PANTHER" id="PTHR10782">
    <property type="entry name" value="ZINC FINGER MIZ DOMAIN-CONTAINING PROTEIN"/>
    <property type="match status" value="1"/>
</dbReference>
<feature type="compositionally biased region" description="Polar residues" evidence="5">
    <location>
        <begin position="1274"/>
        <end position="1288"/>
    </location>
</feature>
<feature type="region of interest" description="Disordered" evidence="5">
    <location>
        <begin position="743"/>
        <end position="823"/>
    </location>
</feature>
<keyword evidence="2 4" id="KW-0863">Zinc-finger</keyword>
<feature type="compositionally biased region" description="Low complexity" evidence="5">
    <location>
        <begin position="619"/>
        <end position="649"/>
    </location>
</feature>
<keyword evidence="8" id="KW-1185">Reference proteome</keyword>
<evidence type="ECO:0000256" key="1">
    <source>
        <dbReference type="ARBA" id="ARBA00022723"/>
    </source>
</evidence>
<protein>
    <recommendedName>
        <fullName evidence="6">SP-RING-type domain-containing protein</fullName>
    </recommendedName>
</protein>
<feature type="compositionally biased region" description="Pro residues" evidence="5">
    <location>
        <begin position="308"/>
        <end position="321"/>
    </location>
</feature>
<dbReference type="EMBL" id="JAKWBI020000163">
    <property type="protein sequence ID" value="KAJ2900996.1"/>
    <property type="molecule type" value="Genomic_DNA"/>
</dbReference>
<gene>
    <name evidence="7" type="ORF">MKZ38_002180</name>
</gene>
<dbReference type="InterPro" id="IPR013083">
    <property type="entry name" value="Znf_RING/FYVE/PHD"/>
</dbReference>
<feature type="compositionally biased region" description="Low complexity" evidence="5">
    <location>
        <begin position="221"/>
        <end position="237"/>
    </location>
</feature>
<feature type="region of interest" description="Disordered" evidence="5">
    <location>
        <begin position="1259"/>
        <end position="1295"/>
    </location>
</feature>
<dbReference type="GO" id="GO:0061665">
    <property type="term" value="F:SUMO ligase activity"/>
    <property type="evidence" value="ECO:0007669"/>
    <property type="project" value="TreeGrafter"/>
</dbReference>
<evidence type="ECO:0000313" key="7">
    <source>
        <dbReference type="EMBL" id="KAJ2900996.1"/>
    </source>
</evidence>
<dbReference type="InterPro" id="IPR057847">
    <property type="entry name" value="ZMIZ1/ZMIZ2_GBD-like"/>
</dbReference>
<accession>A0AAD5WQZ9</accession>
<dbReference type="PROSITE" id="PS51044">
    <property type="entry name" value="ZF_SP_RING"/>
    <property type="match status" value="1"/>
</dbReference>
<dbReference type="PANTHER" id="PTHR10782:SF4">
    <property type="entry name" value="TONALLI, ISOFORM E"/>
    <property type="match status" value="1"/>
</dbReference>
<evidence type="ECO:0000256" key="5">
    <source>
        <dbReference type="SAM" id="MobiDB-lite"/>
    </source>
</evidence>
<evidence type="ECO:0000256" key="2">
    <source>
        <dbReference type="ARBA" id="ARBA00022771"/>
    </source>
</evidence>
<sequence length="1295" mass="144009">MSPGHHRGDRPPQTVTTAREVAATNSTLNSFLGGRRKSWMETTRPIQPSPRPPRPQNPSSTVVSNQEQPPQHIAPPQASPPAASLPSKCSEPNNRPDQPRHQKPSSASSPNHTSSQSSAGVLPSPAPSDEPSPAVSTGYDSPTCNMTGASEVANAEVESDATTGLSEAIRSTEPHCVADLTTQTDPHPTQPFPDSTPQAPPNPPLNIHSRGQQFAQARHFSGASPPVDSPGVVSPPVINNVHNFTAQPSPALSSRRVSAIHSRDSSVDGSRHTDQQHGQRGPSAKRRRTEQAFDLPYDTSTSLSTFPQRPPQPAQQTAPPPFDQILQRQPQIATQSRTQPFYLVDRIHELSQKIHPNERCGLYFSRLVILSEACVKQDFLFLAIHQAFCLWSHQSPILPNLIATPRVDAAFKILEIYIRPNTPPHMNPDHLLILSQFPTEHSLKKAGFSTEDYNALFPHVSVFLDCLARRHDALRQRWNKRGYPPLVDEFLTILRLPSPTLQTVMFRSSRKLLTGLSPDDNQITPQLDELFAQDQGRHQDELGRMHIGAEMDQDTLEANNQDLWRQYQPLITHLVQLSYSQQQQARRPSQQSSIVAQQHLPSQGVQYGHPAYSRRPSFQQAAQQVAQPARSSPHQQQVQQAQMVNQQQSMPLDQQQYQQALLLAQGQQQQNQEQQQRAFVQQYRQLQPASQQHQQQMALGHQYRQQYQQQTVAVHPQPHQNIQMAHQQAHQQAQVLMVGPHHVSPTSHDYIQSPPILSPGHFPPTSGLASGSPVQSPQAQGPPVFSTFAPSPPQPLTQSSYTSPYGTNAPQPQIQNQQHGGSPEVQYAQFQRLVSNPSVGSYPNATFAAPGMARATRSPTASNTNLQQTPINAGAHQTRVLQRSGRNVTPALKGSAGRFIPAIRDPPIQASLIPHDQYERSSVMASLHQVLERSPDRKPARPVSTTQGRYYQYVKELVREPAPLLPNGNIHVMEFLISPESFRNIVEPVMLAGSRIPVCCYGSGSLRYRVKVIQARKGSSAYQHEWVVADPEWPKHVFVKVNETFLQPRRKAQHSKDLPLELDKTILKPGQNELQISLPRSSNVPKGFEYRVAIEVVETRKHQDLIMMVTSKRVMSAEASRLAIQRRISGVDLDDDDVALVTSDLPIDLADPWSATIWNIPVRGQSCTHLECFDLETWLTSRPTKPCRHGKSPLICSQGCPTTEPTLVDRWKCPTCDGDARPLNLVVDGFLLEIRGQLEKERNLKSVRSIWVSAEGTWRPKTIQEDGPDDSDNEPTSSKTTPAPTQQVVDIIELD</sequence>
<keyword evidence="3" id="KW-0862">Zinc</keyword>
<feature type="compositionally biased region" description="Basic and acidic residues" evidence="5">
    <location>
        <begin position="261"/>
        <end position="277"/>
    </location>
</feature>
<dbReference type="Gene3D" id="3.30.40.10">
    <property type="entry name" value="Zinc/RING finger domain, C3HC4 (zinc finger)"/>
    <property type="match status" value="1"/>
</dbReference>
<proteinExistence type="predicted"/>
<feature type="compositionally biased region" description="Low complexity" evidence="5">
    <location>
        <begin position="105"/>
        <end position="118"/>
    </location>
</feature>
<feature type="compositionally biased region" description="Polar residues" evidence="5">
    <location>
        <begin position="240"/>
        <end position="256"/>
    </location>
</feature>
<feature type="compositionally biased region" description="Polar residues" evidence="5">
    <location>
        <begin position="857"/>
        <end position="871"/>
    </location>
</feature>
<evidence type="ECO:0000313" key="8">
    <source>
        <dbReference type="Proteomes" id="UP001201980"/>
    </source>
</evidence>
<organism evidence="7 8">
    <name type="scientific">Zalerion maritima</name>
    <dbReference type="NCBI Taxonomy" id="339359"/>
    <lineage>
        <taxon>Eukaryota</taxon>
        <taxon>Fungi</taxon>
        <taxon>Dikarya</taxon>
        <taxon>Ascomycota</taxon>
        <taxon>Pezizomycotina</taxon>
        <taxon>Sordariomycetes</taxon>
        <taxon>Lulworthiomycetidae</taxon>
        <taxon>Lulworthiales</taxon>
        <taxon>Lulworthiaceae</taxon>
        <taxon>Zalerion</taxon>
    </lineage>
</organism>
<feature type="region of interest" description="Disordered" evidence="5">
    <location>
        <begin position="616"/>
        <end position="649"/>
    </location>
</feature>
<dbReference type="Proteomes" id="UP001201980">
    <property type="component" value="Unassembled WGS sequence"/>
</dbReference>
<dbReference type="InterPro" id="IPR004181">
    <property type="entry name" value="Znf_MIZ"/>
</dbReference>
<feature type="compositionally biased region" description="Low complexity" evidence="5">
    <location>
        <begin position="57"/>
        <end position="90"/>
    </location>
</feature>
<dbReference type="Pfam" id="PF25527">
    <property type="entry name" value="GBD-like_ZMIZ1_ZMIZ2"/>
    <property type="match status" value="1"/>
</dbReference>
<feature type="compositionally biased region" description="Polar residues" evidence="5">
    <location>
        <begin position="13"/>
        <end position="30"/>
    </location>
</feature>
<feature type="compositionally biased region" description="Polar residues" evidence="5">
    <location>
        <begin position="796"/>
        <end position="820"/>
    </location>
</feature>
<feature type="compositionally biased region" description="Polar residues" evidence="5">
    <location>
        <begin position="180"/>
        <end position="197"/>
    </location>
</feature>